<dbReference type="SUPFAM" id="SSF50370">
    <property type="entry name" value="Ricin B-like lectins"/>
    <property type="match status" value="1"/>
</dbReference>
<dbReference type="InterPro" id="IPR019775">
    <property type="entry name" value="WD40_repeat_CS"/>
</dbReference>
<keyword evidence="5" id="KW-1185">Reference proteome</keyword>
<dbReference type="Pfam" id="PF00400">
    <property type="entry name" value="WD40"/>
    <property type="match status" value="2"/>
</dbReference>
<dbReference type="STRING" id="39966.A0A369JEC4"/>
<dbReference type="EMBL" id="LUEZ02000077">
    <property type="protein sequence ID" value="RDB19682.1"/>
    <property type="molecule type" value="Genomic_DNA"/>
</dbReference>
<dbReference type="PANTHER" id="PTHR19879">
    <property type="entry name" value="TRANSCRIPTION INITIATION FACTOR TFIID"/>
    <property type="match status" value="1"/>
</dbReference>
<dbReference type="InterPro" id="IPR035992">
    <property type="entry name" value="Ricin_B-like_lectins"/>
</dbReference>
<organism evidence="4 5">
    <name type="scientific">Hypsizygus marmoreus</name>
    <name type="common">White beech mushroom</name>
    <name type="synonym">Agaricus marmoreus</name>
    <dbReference type="NCBI Taxonomy" id="39966"/>
    <lineage>
        <taxon>Eukaryota</taxon>
        <taxon>Fungi</taxon>
        <taxon>Dikarya</taxon>
        <taxon>Basidiomycota</taxon>
        <taxon>Agaricomycotina</taxon>
        <taxon>Agaricomycetes</taxon>
        <taxon>Agaricomycetidae</taxon>
        <taxon>Agaricales</taxon>
        <taxon>Tricholomatineae</taxon>
        <taxon>Lyophyllaceae</taxon>
        <taxon>Hypsizygus</taxon>
    </lineage>
</organism>
<dbReference type="SMART" id="SM00320">
    <property type="entry name" value="WD40"/>
    <property type="match status" value="4"/>
</dbReference>
<dbReference type="SUPFAM" id="SSF50998">
    <property type="entry name" value="Quinoprotein alcohol dehydrogenase-like"/>
    <property type="match status" value="1"/>
</dbReference>
<dbReference type="PANTHER" id="PTHR19879:SF9">
    <property type="entry name" value="TRANSCRIPTION INITIATION FACTOR TFIID SUBUNIT 5"/>
    <property type="match status" value="1"/>
</dbReference>
<dbReference type="InterPro" id="IPR011047">
    <property type="entry name" value="Quinoprotein_ADH-like_sf"/>
</dbReference>
<evidence type="ECO:0000313" key="4">
    <source>
        <dbReference type="EMBL" id="RDB19682.1"/>
    </source>
</evidence>
<feature type="repeat" description="WD" evidence="3">
    <location>
        <begin position="279"/>
        <end position="304"/>
    </location>
</feature>
<name>A0A369JEC4_HYPMA</name>
<proteinExistence type="predicted"/>
<comment type="caution">
    <text evidence="4">The sequence shown here is derived from an EMBL/GenBank/DDBJ whole genome shotgun (WGS) entry which is preliminary data.</text>
</comment>
<keyword evidence="1 3" id="KW-0853">WD repeat</keyword>
<evidence type="ECO:0000256" key="3">
    <source>
        <dbReference type="PROSITE-ProRule" id="PRU00221"/>
    </source>
</evidence>
<protein>
    <submittedName>
        <fullName evidence="4">Vegetative incompatibility protein HET-E-1</fullName>
    </submittedName>
</protein>
<sequence length="478" mass="53434">MPRLSPTTIYKIINVQTETVFTVHKTEYIAGYPYNSVNIDSQKWYAVPIPGASDVYLLKMTHADAFLGLSNGPDEHLLVGPGKYEWVIIPEEDEATFKIYAKAEDAERCLQLDMGDFTSWPQIRVIPEQQGLQSQVWKFEPAGPAPPPPNPPVTTLVAAVADRSTVRFWDPASGRLVHNVAVNLRFEDLAAIPRNGDRLAFTNHYASNIYVHDIRSSAKPEAFTVGHFEYPELLELSPDGSRLAAANNKQVTIYNMQLATEQRTLFYAGSDLRNSARVVRFKGDNRRLAIGFQDSTIRVWDLDTYAERTLVMGPPYPGTTGYPVLSLAWAPPFTDALLASRHVDPTLVLWNTLDGTRIRTFYTHAGFHNSSMSFFPDSRLLKVAIVGAYDAGQPEFHLKQSGIIQIWELLAWNSPPVTIIDGDEAFTYVDVSPDGTMITASPLQSRSVRVWDAQTLQRTNTIPTDANQLHPLGFMRLP</sequence>
<dbReference type="PROSITE" id="PS50082">
    <property type="entry name" value="WD_REPEATS_2"/>
    <property type="match status" value="1"/>
</dbReference>
<dbReference type="InterPro" id="IPR001680">
    <property type="entry name" value="WD40_rpt"/>
</dbReference>
<evidence type="ECO:0000313" key="5">
    <source>
        <dbReference type="Proteomes" id="UP000076154"/>
    </source>
</evidence>
<accession>A0A369JEC4</accession>
<dbReference type="InterPro" id="IPR015943">
    <property type="entry name" value="WD40/YVTN_repeat-like_dom_sf"/>
</dbReference>
<dbReference type="InParanoid" id="A0A369JEC4"/>
<reference evidence="4" key="1">
    <citation type="submission" date="2018-04" db="EMBL/GenBank/DDBJ databases">
        <title>Whole genome sequencing of Hypsizygus marmoreus.</title>
        <authorList>
            <person name="Choi I.-G."/>
            <person name="Min B."/>
            <person name="Kim J.-G."/>
            <person name="Kim S."/>
            <person name="Oh Y.-L."/>
            <person name="Kong W.-S."/>
            <person name="Park H."/>
            <person name="Jeong J."/>
            <person name="Song E.-S."/>
        </authorList>
    </citation>
    <scope>NUCLEOTIDE SEQUENCE [LARGE SCALE GENOMIC DNA]</scope>
    <source>
        <strain evidence="4">51987-8</strain>
    </source>
</reference>
<evidence type="ECO:0000256" key="2">
    <source>
        <dbReference type="ARBA" id="ARBA00022737"/>
    </source>
</evidence>
<dbReference type="Gene3D" id="2.130.10.10">
    <property type="entry name" value="YVTN repeat-like/Quinoprotein amine dehydrogenase"/>
    <property type="match status" value="2"/>
</dbReference>
<gene>
    <name evidence="4" type="primary">HET-E1_13</name>
    <name evidence="4" type="ORF">Hypma_013335</name>
</gene>
<keyword evidence="2" id="KW-0677">Repeat</keyword>
<dbReference type="AlphaFoldDB" id="A0A369JEC4"/>
<evidence type="ECO:0000256" key="1">
    <source>
        <dbReference type="ARBA" id="ARBA00022574"/>
    </source>
</evidence>
<dbReference type="Proteomes" id="UP000076154">
    <property type="component" value="Unassembled WGS sequence"/>
</dbReference>
<dbReference type="PROSITE" id="PS00678">
    <property type="entry name" value="WD_REPEATS_1"/>
    <property type="match status" value="1"/>
</dbReference>
<dbReference type="Gene3D" id="2.80.10.50">
    <property type="match status" value="1"/>
</dbReference>
<dbReference type="OrthoDB" id="2131701at2759"/>